<keyword evidence="8" id="KW-1185">Reference proteome</keyword>
<keyword evidence="4 7" id="KW-0067">ATP-binding</keyword>
<dbReference type="RefSeq" id="WP_013932409.1">
    <property type="nucleotide sequence ID" value="NC_015707.1"/>
</dbReference>
<evidence type="ECO:0000256" key="2">
    <source>
        <dbReference type="ARBA" id="ARBA00022448"/>
    </source>
</evidence>
<dbReference type="PANTHER" id="PTHR43820">
    <property type="entry name" value="HIGH-AFFINITY BRANCHED-CHAIN AMINO ACID TRANSPORT ATP-BINDING PROTEIN LIVF"/>
    <property type="match status" value="1"/>
</dbReference>
<accession>F7YTH6</accession>
<protein>
    <submittedName>
        <fullName evidence="7">Amino acid/amide ABC transporter ATP-binding protein 2, HAAT family</fullName>
    </submittedName>
</protein>
<gene>
    <name evidence="7" type="ORF">Theth_1113</name>
</gene>
<evidence type="ECO:0000256" key="1">
    <source>
        <dbReference type="ARBA" id="ARBA00005417"/>
    </source>
</evidence>
<dbReference type="InterPro" id="IPR003439">
    <property type="entry name" value="ABC_transporter-like_ATP-bd"/>
</dbReference>
<keyword evidence="2" id="KW-0813">Transport</keyword>
<evidence type="ECO:0000256" key="3">
    <source>
        <dbReference type="ARBA" id="ARBA00022741"/>
    </source>
</evidence>
<dbReference type="GO" id="GO:0016887">
    <property type="term" value="F:ATP hydrolysis activity"/>
    <property type="evidence" value="ECO:0007669"/>
    <property type="project" value="InterPro"/>
</dbReference>
<dbReference type="PROSITE" id="PS00211">
    <property type="entry name" value="ABC_TRANSPORTER_1"/>
    <property type="match status" value="1"/>
</dbReference>
<dbReference type="KEGG" id="tta:Theth_1113"/>
<dbReference type="InterPro" id="IPR027417">
    <property type="entry name" value="P-loop_NTPase"/>
</dbReference>
<reference evidence="7 8" key="1">
    <citation type="submission" date="2010-11" db="EMBL/GenBank/DDBJ databases">
        <title>The complete genome of Thermotoga thermarum DSM 5069.</title>
        <authorList>
            <consortium name="US DOE Joint Genome Institute (JGI-PGF)"/>
            <person name="Lucas S."/>
            <person name="Copeland A."/>
            <person name="Lapidus A."/>
            <person name="Bruce D."/>
            <person name="Goodwin L."/>
            <person name="Pitluck S."/>
            <person name="Kyrpides N."/>
            <person name="Mavromatis K."/>
            <person name="Ivanova N."/>
            <person name="Zeytun A."/>
            <person name="Brettin T."/>
            <person name="Detter J.C."/>
            <person name="Tapia R."/>
            <person name="Han C."/>
            <person name="Land M."/>
            <person name="Hauser L."/>
            <person name="Markowitz V."/>
            <person name="Cheng J.-F."/>
            <person name="Hugenholtz P."/>
            <person name="Woyke T."/>
            <person name="Wu D."/>
            <person name="Spring S."/>
            <person name="Schroeder M."/>
            <person name="Brambilla E."/>
            <person name="Klenk H.-P."/>
            <person name="Eisen J.A."/>
        </authorList>
    </citation>
    <scope>NUCLEOTIDE SEQUENCE [LARGE SCALE GENOMIC DNA]</scope>
    <source>
        <strain evidence="7 8">DSM 5069</strain>
    </source>
</reference>
<dbReference type="GO" id="GO:0005524">
    <property type="term" value="F:ATP binding"/>
    <property type="evidence" value="ECO:0007669"/>
    <property type="project" value="UniProtKB-KW"/>
</dbReference>
<dbReference type="PATRIC" id="fig|688269.3.peg.1144"/>
<dbReference type="InterPro" id="IPR017871">
    <property type="entry name" value="ABC_transporter-like_CS"/>
</dbReference>
<dbReference type="EMBL" id="CP002351">
    <property type="protein sequence ID" value="AEH51190.1"/>
    <property type="molecule type" value="Genomic_DNA"/>
</dbReference>
<evidence type="ECO:0000256" key="5">
    <source>
        <dbReference type="ARBA" id="ARBA00022970"/>
    </source>
</evidence>
<dbReference type="AlphaFoldDB" id="F7YTH6"/>
<evidence type="ECO:0000313" key="7">
    <source>
        <dbReference type="EMBL" id="AEH51190.1"/>
    </source>
</evidence>
<evidence type="ECO:0000313" key="8">
    <source>
        <dbReference type="Proteomes" id="UP000006804"/>
    </source>
</evidence>
<evidence type="ECO:0000256" key="4">
    <source>
        <dbReference type="ARBA" id="ARBA00022840"/>
    </source>
</evidence>
<dbReference type="PANTHER" id="PTHR43820:SF4">
    <property type="entry name" value="HIGH-AFFINITY BRANCHED-CHAIN AMINO ACID TRANSPORT ATP-BINDING PROTEIN LIVF"/>
    <property type="match status" value="1"/>
</dbReference>
<evidence type="ECO:0000259" key="6">
    <source>
        <dbReference type="PROSITE" id="PS50893"/>
    </source>
</evidence>
<sequence>MLRVKNLTVGYNSVPVVFDVSIEVKEGEFVAIIGSNGAGKSTILKTIAGLLKPMSGEIEFLGKKIHTLPAHEIVKLGIAMVPEGRHVFGKMSVLDNLLMGAYTIKDKERIKQNIEKMFEIFPILKERQNQKAETLSGGEQQMLAIARALMAEPKLLLVDEMSLGLMPLMVEKVFDIMIKVKSTGISILMVEQRVQESLEIADRAYVLQTGRIVAEGEARKLLESDLIKRAYLGM</sequence>
<feature type="domain" description="ABC transporter" evidence="6">
    <location>
        <begin position="2"/>
        <end position="234"/>
    </location>
</feature>
<dbReference type="Gene3D" id="3.40.50.300">
    <property type="entry name" value="P-loop containing nucleotide triphosphate hydrolases"/>
    <property type="match status" value="1"/>
</dbReference>
<dbReference type="HOGENOM" id="CLU_000604_1_2_0"/>
<organism evidence="7 8">
    <name type="scientific">Pseudothermotoga thermarum DSM 5069</name>
    <dbReference type="NCBI Taxonomy" id="688269"/>
    <lineage>
        <taxon>Bacteria</taxon>
        <taxon>Thermotogati</taxon>
        <taxon>Thermotogota</taxon>
        <taxon>Thermotogae</taxon>
        <taxon>Thermotogales</taxon>
        <taxon>Thermotogaceae</taxon>
        <taxon>Pseudothermotoga</taxon>
    </lineage>
</organism>
<name>F7YTH6_9THEM</name>
<dbReference type="GO" id="GO:0015807">
    <property type="term" value="P:L-amino acid transport"/>
    <property type="evidence" value="ECO:0007669"/>
    <property type="project" value="TreeGrafter"/>
</dbReference>
<dbReference type="Proteomes" id="UP000006804">
    <property type="component" value="Chromosome"/>
</dbReference>
<dbReference type="SUPFAM" id="SSF52540">
    <property type="entry name" value="P-loop containing nucleoside triphosphate hydrolases"/>
    <property type="match status" value="1"/>
</dbReference>
<comment type="similarity">
    <text evidence="1">Belongs to the ABC transporter superfamily.</text>
</comment>
<dbReference type="STRING" id="688269.Theth_1113"/>
<keyword evidence="3" id="KW-0547">Nucleotide-binding</keyword>
<dbReference type="InterPro" id="IPR052156">
    <property type="entry name" value="BCAA_Transport_ATP-bd_LivF"/>
</dbReference>
<dbReference type="CDD" id="cd03224">
    <property type="entry name" value="ABC_TM1139_LivF_branched"/>
    <property type="match status" value="1"/>
</dbReference>
<dbReference type="Pfam" id="PF00005">
    <property type="entry name" value="ABC_tran"/>
    <property type="match status" value="1"/>
</dbReference>
<dbReference type="OrthoDB" id="9779136at2"/>
<dbReference type="PROSITE" id="PS50893">
    <property type="entry name" value="ABC_TRANSPORTER_2"/>
    <property type="match status" value="1"/>
</dbReference>
<dbReference type="InterPro" id="IPR003593">
    <property type="entry name" value="AAA+_ATPase"/>
</dbReference>
<dbReference type="GO" id="GO:0015658">
    <property type="term" value="F:branched-chain amino acid transmembrane transporter activity"/>
    <property type="evidence" value="ECO:0007669"/>
    <property type="project" value="TreeGrafter"/>
</dbReference>
<keyword evidence="5" id="KW-0029">Amino-acid transport</keyword>
<dbReference type="eggNOG" id="COG0410">
    <property type="taxonomic scope" value="Bacteria"/>
</dbReference>
<dbReference type="SMART" id="SM00382">
    <property type="entry name" value="AAA"/>
    <property type="match status" value="1"/>
</dbReference>
<proteinExistence type="inferred from homology"/>